<dbReference type="Gene3D" id="3.40.30.10">
    <property type="entry name" value="Glutaredoxin"/>
    <property type="match status" value="1"/>
</dbReference>
<dbReference type="Pfam" id="PF14497">
    <property type="entry name" value="GST_C_3"/>
    <property type="match status" value="1"/>
</dbReference>
<dbReference type="GO" id="GO:0004364">
    <property type="term" value="F:glutathione transferase activity"/>
    <property type="evidence" value="ECO:0007669"/>
    <property type="project" value="TreeGrafter"/>
</dbReference>
<feature type="domain" description="GST C-terminal" evidence="2">
    <location>
        <begin position="118"/>
        <end position="251"/>
    </location>
</feature>
<dbReference type="SUPFAM" id="SSF52833">
    <property type="entry name" value="Thioredoxin-like"/>
    <property type="match status" value="1"/>
</dbReference>
<evidence type="ECO:0000259" key="2">
    <source>
        <dbReference type="PROSITE" id="PS50405"/>
    </source>
</evidence>
<dbReference type="AlphaFoldDB" id="A0A9P6QS99"/>
<evidence type="ECO:0000313" key="4">
    <source>
        <dbReference type="Proteomes" id="UP000823405"/>
    </source>
</evidence>
<comment type="caution">
    <text evidence="3">The sequence shown here is derived from an EMBL/GenBank/DDBJ whole genome shotgun (WGS) entry which is preliminary data.</text>
</comment>
<dbReference type="Gene3D" id="1.20.1050.10">
    <property type="match status" value="1"/>
</dbReference>
<dbReference type="InterPro" id="IPR004046">
    <property type="entry name" value="GST_C"/>
</dbReference>
<dbReference type="OrthoDB" id="414243at2759"/>
<dbReference type="Proteomes" id="UP000823405">
    <property type="component" value="Unassembled WGS sequence"/>
</dbReference>
<evidence type="ECO:0000259" key="1">
    <source>
        <dbReference type="PROSITE" id="PS50404"/>
    </source>
</evidence>
<dbReference type="InterPro" id="IPR004045">
    <property type="entry name" value="Glutathione_S-Trfase_N"/>
</dbReference>
<name>A0A9P6QS99_9FUNG</name>
<dbReference type="InterPro" id="IPR036282">
    <property type="entry name" value="Glutathione-S-Trfase_C_sf"/>
</dbReference>
<proteinExistence type="predicted"/>
<dbReference type="PROSITE" id="PS50404">
    <property type="entry name" value="GST_NTER"/>
    <property type="match status" value="1"/>
</dbReference>
<accession>A0A9P6QS99</accession>
<keyword evidence="4" id="KW-1185">Reference proteome</keyword>
<dbReference type="PANTHER" id="PTHR11571:SF150">
    <property type="entry name" value="GLUTATHIONE S-TRANSFERASE"/>
    <property type="match status" value="1"/>
</dbReference>
<evidence type="ECO:0008006" key="5">
    <source>
        <dbReference type="Google" id="ProtNLM"/>
    </source>
</evidence>
<dbReference type="InterPro" id="IPR010987">
    <property type="entry name" value="Glutathione-S-Trfase_C-like"/>
</dbReference>
<dbReference type="PROSITE" id="PS50405">
    <property type="entry name" value="GST_CTER"/>
    <property type="match status" value="1"/>
</dbReference>
<dbReference type="PANTHER" id="PTHR11571">
    <property type="entry name" value="GLUTATHIONE S-TRANSFERASE"/>
    <property type="match status" value="1"/>
</dbReference>
<gene>
    <name evidence="3" type="ORF">BGZ97_005953</name>
</gene>
<dbReference type="InterPro" id="IPR036249">
    <property type="entry name" value="Thioredoxin-like_sf"/>
</dbReference>
<reference evidence="3" key="1">
    <citation type="journal article" date="2020" name="Fungal Divers.">
        <title>Resolving the Mortierellaceae phylogeny through synthesis of multi-gene phylogenetics and phylogenomics.</title>
        <authorList>
            <person name="Vandepol N."/>
            <person name="Liber J."/>
            <person name="Desiro A."/>
            <person name="Na H."/>
            <person name="Kennedy M."/>
            <person name="Barry K."/>
            <person name="Grigoriev I.V."/>
            <person name="Miller A.N."/>
            <person name="O'Donnell K."/>
            <person name="Stajich J.E."/>
            <person name="Bonito G."/>
        </authorList>
    </citation>
    <scope>NUCLEOTIDE SEQUENCE</scope>
    <source>
        <strain evidence="3">NVP60</strain>
    </source>
</reference>
<organism evidence="3 4">
    <name type="scientific">Linnemannia gamsii</name>
    <dbReference type="NCBI Taxonomy" id="64522"/>
    <lineage>
        <taxon>Eukaryota</taxon>
        <taxon>Fungi</taxon>
        <taxon>Fungi incertae sedis</taxon>
        <taxon>Mucoromycota</taxon>
        <taxon>Mortierellomycotina</taxon>
        <taxon>Mortierellomycetes</taxon>
        <taxon>Mortierellales</taxon>
        <taxon>Mortierellaceae</taxon>
        <taxon>Linnemannia</taxon>
    </lineage>
</organism>
<dbReference type="SUPFAM" id="SSF47616">
    <property type="entry name" value="GST C-terminal domain-like"/>
    <property type="match status" value="1"/>
</dbReference>
<dbReference type="GO" id="GO:0006749">
    <property type="term" value="P:glutathione metabolic process"/>
    <property type="evidence" value="ECO:0007669"/>
    <property type="project" value="TreeGrafter"/>
</dbReference>
<feature type="domain" description="GST N-terminal" evidence="1">
    <location>
        <begin position="27"/>
        <end position="116"/>
    </location>
</feature>
<sequence>MSMVAKRPFITDVSIEKSIQILADPNVSYTLLYWDIFSVGATARELLAFGNAKWSNELVHTSRVGVNEDPWEEGKIPTPFGVIPVLKIVSPANEEVLVAESMVIEQYLAKKFDLFGDNEWEDLTIRGLYSNIHFFLERSLTKMTWIVPERRKRGTEIFLQHFLPEFIKDHEMHLKANGSNGHYIGERLSLADIHLANVIDHFAHLPIASLIMPSFEKSDLISKVRANVERHPLIAAWRASEEWESLRQGSFACYKKSALPDEDAEAMGLSKEE</sequence>
<dbReference type="InterPro" id="IPR050213">
    <property type="entry name" value="GST_superfamily"/>
</dbReference>
<dbReference type="EMBL" id="JAAAIN010002650">
    <property type="protein sequence ID" value="KAG0291255.1"/>
    <property type="molecule type" value="Genomic_DNA"/>
</dbReference>
<evidence type="ECO:0000313" key="3">
    <source>
        <dbReference type="EMBL" id="KAG0291255.1"/>
    </source>
</evidence>
<protein>
    <recommendedName>
        <fullName evidence="5">Glutathione S-transferase</fullName>
    </recommendedName>
</protein>